<evidence type="ECO:0000313" key="7">
    <source>
        <dbReference type="EMBL" id="PKZ15552.1"/>
    </source>
</evidence>
<keyword evidence="2 5" id="KW-0717">Septation</keyword>
<keyword evidence="5" id="KW-0963">Cytoplasm</keyword>
<proteinExistence type="inferred from homology"/>
<evidence type="ECO:0000256" key="5">
    <source>
        <dbReference type="HAMAP-Rule" id="MF_01197"/>
    </source>
</evidence>
<evidence type="ECO:0000256" key="3">
    <source>
        <dbReference type="ARBA" id="ARBA00023306"/>
    </source>
</evidence>
<dbReference type="InterPro" id="IPR038594">
    <property type="entry name" value="SepF-like_sf"/>
</dbReference>
<feature type="region of interest" description="Disordered" evidence="6">
    <location>
        <begin position="51"/>
        <end position="70"/>
    </location>
</feature>
<dbReference type="RefSeq" id="WP_021618121.1">
    <property type="nucleotide sequence ID" value="NZ_CAMYCS010000001.1"/>
</dbReference>
<comment type="subcellular location">
    <subcellularLocation>
        <location evidence="5">Cytoplasm</location>
    </subcellularLocation>
    <text evidence="5">Localizes to the division site, in a FtsZ-dependent manner.</text>
</comment>
<dbReference type="InterPro" id="IPR007561">
    <property type="entry name" value="Cell_div_SepF/SepF-rel"/>
</dbReference>
<dbReference type="Pfam" id="PF04472">
    <property type="entry name" value="SepF"/>
    <property type="match status" value="1"/>
</dbReference>
<dbReference type="EMBL" id="PKGU01000002">
    <property type="protein sequence ID" value="PKZ15552.1"/>
    <property type="molecule type" value="Genomic_DNA"/>
</dbReference>
<comment type="similarity">
    <text evidence="5">Belongs to the SepF family.</text>
</comment>
<evidence type="ECO:0000256" key="1">
    <source>
        <dbReference type="ARBA" id="ARBA00022618"/>
    </source>
</evidence>
<name>A0A2I1J734_9BIFI</name>
<dbReference type="PANTHER" id="PTHR35798:SF1">
    <property type="entry name" value="CELL DIVISION PROTEIN SEPF"/>
    <property type="match status" value="1"/>
</dbReference>
<dbReference type="GO" id="GO:0043093">
    <property type="term" value="P:FtsZ-dependent cytokinesis"/>
    <property type="evidence" value="ECO:0007669"/>
    <property type="project" value="UniProtKB-UniRule"/>
</dbReference>
<accession>A0A2I1J734</accession>
<sequence length="160" mass="17473">MGNVFNKGLSFFGLADPEDIEQEEVSDISAQDVPETDFDRDDSFSMQSARIAQAGRATSTSAQKSFPKSQMNRITTIHPRTYNEVESVGRSLRDGTPVVLNLTGVADKDAQRIVDFAMGVVFGVRGSAERVTTRVWLLSPAAVTIRPEQTENNSTAGLFE</sequence>
<dbReference type="GeneID" id="35869188"/>
<evidence type="ECO:0000256" key="2">
    <source>
        <dbReference type="ARBA" id="ARBA00023210"/>
    </source>
</evidence>
<gene>
    <name evidence="5" type="primary">sepF</name>
    <name evidence="7" type="ORF">CYJ32_04090</name>
</gene>
<protein>
    <recommendedName>
        <fullName evidence="5">Cell division protein SepF</fullName>
    </recommendedName>
</protein>
<feature type="region of interest" description="Disordered" evidence="6">
    <location>
        <begin position="22"/>
        <end position="42"/>
    </location>
</feature>
<dbReference type="AlphaFoldDB" id="A0A2I1J734"/>
<keyword evidence="1 5" id="KW-0132">Cell division</keyword>
<evidence type="ECO:0000256" key="6">
    <source>
        <dbReference type="SAM" id="MobiDB-lite"/>
    </source>
</evidence>
<reference evidence="7 8" key="1">
    <citation type="submission" date="2017-12" db="EMBL/GenBank/DDBJ databases">
        <title>Phylogenetic diversity of female urinary microbiome.</title>
        <authorList>
            <person name="Thomas-White K."/>
            <person name="Wolfe A.J."/>
        </authorList>
    </citation>
    <scope>NUCLEOTIDE SEQUENCE [LARGE SCALE GENOMIC DNA]</scope>
    <source>
        <strain evidence="7 8">UMB0064</strain>
    </source>
</reference>
<dbReference type="PANTHER" id="PTHR35798">
    <property type="entry name" value="CELL DIVISION PROTEIN SEPF"/>
    <property type="match status" value="1"/>
</dbReference>
<dbReference type="HAMAP" id="MF_01197">
    <property type="entry name" value="SepF"/>
    <property type="match status" value="1"/>
</dbReference>
<comment type="subunit">
    <text evidence="5">Homodimer. Interacts with FtsZ.</text>
</comment>
<keyword evidence="3 5" id="KW-0131">Cell cycle</keyword>
<dbReference type="Gene3D" id="3.30.110.150">
    <property type="entry name" value="SepF-like protein"/>
    <property type="match status" value="1"/>
</dbReference>
<comment type="caution">
    <text evidence="7">The sequence shown here is derived from an EMBL/GenBank/DDBJ whole genome shotgun (WGS) entry which is preliminary data.</text>
</comment>
<dbReference type="InterPro" id="IPR023052">
    <property type="entry name" value="Cell_div_SepF"/>
</dbReference>
<organism evidence="7 8">
    <name type="scientific">Alloscardovia omnicolens</name>
    <dbReference type="NCBI Taxonomy" id="419015"/>
    <lineage>
        <taxon>Bacteria</taxon>
        <taxon>Bacillati</taxon>
        <taxon>Actinomycetota</taxon>
        <taxon>Actinomycetes</taxon>
        <taxon>Bifidobacteriales</taxon>
        <taxon>Bifidobacteriaceae</taxon>
        <taxon>Alloscardovia</taxon>
    </lineage>
</organism>
<dbReference type="GO" id="GO:0005737">
    <property type="term" value="C:cytoplasm"/>
    <property type="evidence" value="ECO:0007669"/>
    <property type="project" value="UniProtKB-SubCell"/>
</dbReference>
<evidence type="ECO:0000256" key="4">
    <source>
        <dbReference type="ARBA" id="ARBA00044936"/>
    </source>
</evidence>
<dbReference type="Proteomes" id="UP000242263">
    <property type="component" value="Unassembled WGS sequence"/>
</dbReference>
<evidence type="ECO:0000313" key="8">
    <source>
        <dbReference type="Proteomes" id="UP000242263"/>
    </source>
</evidence>
<comment type="function">
    <text evidence="4 5">Cell division protein that is part of the divisome complex and is recruited early to the Z-ring. Probably stimulates Z-ring formation, perhaps through the cross-linking of FtsZ protofilaments. Its function overlaps with FtsA.</text>
</comment>
<dbReference type="GO" id="GO:0000917">
    <property type="term" value="P:division septum assembly"/>
    <property type="evidence" value="ECO:0007669"/>
    <property type="project" value="UniProtKB-KW"/>
</dbReference>